<dbReference type="AlphaFoldDB" id="A0AAD4WND7"/>
<sequence length="161" mass="18626">MLRIFDKARLRIFFTLILIRSFIIITFDAPVSLGFITAAAKQRTGDGRDFQEDDDIVDFESERSDERFQDPQNDPFSPDINDPALPDDVDALFDDVYPNNNTQAQQEEEEEEKDFHKELVSMGLLKWRKGRPLAEAPRFIEKAPKIVNVMKVSPRAIQQPR</sequence>
<reference evidence="3 4" key="1">
    <citation type="journal article" date="2022" name="G3 (Bethesda)">
        <title>Whole-genome sequence and methylome profiling of the almond [Prunus dulcis (Mill.) D.A. Webb] cultivar 'Nonpareil'.</title>
        <authorList>
            <person name="D'Amico-Willman K.M."/>
            <person name="Ouma W.Z."/>
            <person name="Meulia T."/>
            <person name="Sideli G.M."/>
            <person name="Gradziel T.M."/>
            <person name="Fresnedo-Ramirez J."/>
        </authorList>
    </citation>
    <scope>NUCLEOTIDE SEQUENCE [LARGE SCALE GENOMIC DNA]</scope>
    <source>
        <strain evidence="3">Clone GOH B32 T37-40</strain>
    </source>
</reference>
<feature type="region of interest" description="Disordered" evidence="1">
    <location>
        <begin position="44"/>
        <end position="82"/>
    </location>
</feature>
<dbReference type="PANTHER" id="PTHR33790:SF1">
    <property type="entry name" value="PROTEIN EARLY RESPONSIVE TO DEHYDRATION 15"/>
    <property type="match status" value="1"/>
</dbReference>
<dbReference type="InterPro" id="IPR040414">
    <property type="entry name" value="CID1/CID2"/>
</dbReference>
<organism evidence="3 4">
    <name type="scientific">Prunus dulcis</name>
    <name type="common">Almond</name>
    <name type="synonym">Amygdalus dulcis</name>
    <dbReference type="NCBI Taxonomy" id="3755"/>
    <lineage>
        <taxon>Eukaryota</taxon>
        <taxon>Viridiplantae</taxon>
        <taxon>Streptophyta</taxon>
        <taxon>Embryophyta</taxon>
        <taxon>Tracheophyta</taxon>
        <taxon>Spermatophyta</taxon>
        <taxon>Magnoliopsida</taxon>
        <taxon>eudicotyledons</taxon>
        <taxon>Gunneridae</taxon>
        <taxon>Pentapetalae</taxon>
        <taxon>rosids</taxon>
        <taxon>fabids</taxon>
        <taxon>Rosales</taxon>
        <taxon>Rosaceae</taxon>
        <taxon>Amygdaloideae</taxon>
        <taxon>Amygdaleae</taxon>
        <taxon>Prunus</taxon>
    </lineage>
</organism>
<dbReference type="EMBL" id="JAJFAZ020000002">
    <property type="protein sequence ID" value="KAI5346650.1"/>
    <property type="molecule type" value="Genomic_DNA"/>
</dbReference>
<evidence type="ECO:0000313" key="4">
    <source>
        <dbReference type="Proteomes" id="UP001054821"/>
    </source>
</evidence>
<feature type="compositionally biased region" description="Basic and acidic residues" evidence="1">
    <location>
        <begin position="60"/>
        <end position="69"/>
    </location>
</feature>
<keyword evidence="4" id="KW-1185">Reference proteome</keyword>
<keyword evidence="2" id="KW-0812">Transmembrane</keyword>
<comment type="caution">
    <text evidence="3">The sequence shown here is derived from an EMBL/GenBank/DDBJ whole genome shotgun (WGS) entry which is preliminary data.</text>
</comment>
<proteinExistence type="predicted"/>
<protein>
    <submittedName>
        <fullName evidence="3">Uncharacterized protein</fullName>
    </submittedName>
</protein>
<accession>A0AAD4WND7</accession>
<dbReference type="Proteomes" id="UP001054821">
    <property type="component" value="Chromosome 2"/>
</dbReference>
<keyword evidence="2" id="KW-1133">Transmembrane helix</keyword>
<evidence type="ECO:0000256" key="1">
    <source>
        <dbReference type="SAM" id="MobiDB-lite"/>
    </source>
</evidence>
<feature type="transmembrane region" description="Helical" evidence="2">
    <location>
        <begin position="12"/>
        <end position="36"/>
    </location>
</feature>
<keyword evidence="2" id="KW-0472">Membrane</keyword>
<dbReference type="PANTHER" id="PTHR33790">
    <property type="entry name" value="OS05G0344200 PROTEIN"/>
    <property type="match status" value="1"/>
</dbReference>
<gene>
    <name evidence="3" type="ORF">L3X38_014529</name>
</gene>
<evidence type="ECO:0000256" key="2">
    <source>
        <dbReference type="SAM" id="Phobius"/>
    </source>
</evidence>
<evidence type="ECO:0000313" key="3">
    <source>
        <dbReference type="EMBL" id="KAI5346650.1"/>
    </source>
</evidence>
<name>A0AAD4WND7_PRUDU</name>